<name>A0A098R535_9SPIO</name>
<dbReference type="Pfam" id="PF20551">
    <property type="entry name" value="DUF6765"/>
    <property type="match status" value="1"/>
</dbReference>
<protein>
    <submittedName>
        <fullName evidence="1">Uncharacterized protein</fullName>
    </submittedName>
</protein>
<dbReference type="STRING" id="1480694.DC28_01015"/>
<dbReference type="RefSeq" id="WP_037544843.1">
    <property type="nucleotide sequence ID" value="NZ_JNUP01000003.1"/>
</dbReference>
<reference evidence="1 2" key="1">
    <citation type="submission" date="2014-05" db="EMBL/GenBank/DDBJ databases">
        <title>De novo Genome Sequence of Spirocheata sp.</title>
        <authorList>
            <person name="Shivani Y."/>
            <person name="Subhash Y."/>
            <person name="Tushar L."/>
            <person name="Sasikala C."/>
            <person name="Ramana C.V."/>
        </authorList>
    </citation>
    <scope>NUCLEOTIDE SEQUENCE [LARGE SCALE GENOMIC DNA]</scope>
    <source>
        <strain evidence="1 2">JC230</strain>
    </source>
</reference>
<evidence type="ECO:0000313" key="1">
    <source>
        <dbReference type="EMBL" id="KGE73827.1"/>
    </source>
</evidence>
<proteinExistence type="predicted"/>
<organism evidence="1 2">
    <name type="scientific">Spirochaeta lutea</name>
    <dbReference type="NCBI Taxonomy" id="1480694"/>
    <lineage>
        <taxon>Bacteria</taxon>
        <taxon>Pseudomonadati</taxon>
        <taxon>Spirochaetota</taxon>
        <taxon>Spirochaetia</taxon>
        <taxon>Spirochaetales</taxon>
        <taxon>Spirochaetaceae</taxon>
        <taxon>Spirochaeta</taxon>
    </lineage>
</organism>
<dbReference type="Proteomes" id="UP000029692">
    <property type="component" value="Unassembled WGS sequence"/>
</dbReference>
<dbReference type="EMBL" id="JNUP01000003">
    <property type="protein sequence ID" value="KGE73827.1"/>
    <property type="molecule type" value="Genomic_DNA"/>
</dbReference>
<sequence>MNGIFHYSTTYLLALRAGFSATDAQILAYAANYVDHNLVPLQIRLPSGQVYRTIPTHHFGFWDPSQESSVWLPFHFFPSGDQACRESFRGDSKARSSNQAALNTLPSGAPVKELLIQALKTRNLYRIGIALHTFADSWAHQEFTGRNQPWNTLESLSPVPPIGHAQAGRNPDAYHTIWYDPRLTPEHRIILNRRRFIAAARKIYRYLAAYNHRSLDNTDLVIMELEQILGPQNFSASYEDYFWEKTDETRRSKPYSLQGLAWKAARQFGFSGPLPPAQHLGKTDEELELDFSLALNLAPYHRQEWKSQAVELPDAPLLDDQQQRRSDTYLWLKHELGVKQNLLEPQVVTAKPNFEHSHYYAWMEAAKEQAREAEGIIANTV</sequence>
<dbReference type="AlphaFoldDB" id="A0A098R535"/>
<evidence type="ECO:0000313" key="2">
    <source>
        <dbReference type="Proteomes" id="UP000029692"/>
    </source>
</evidence>
<gene>
    <name evidence="1" type="ORF">DC28_01015</name>
</gene>
<comment type="caution">
    <text evidence="1">The sequence shown here is derived from an EMBL/GenBank/DDBJ whole genome shotgun (WGS) entry which is preliminary data.</text>
</comment>
<dbReference type="InterPro" id="IPR046653">
    <property type="entry name" value="DUF6765"/>
</dbReference>
<accession>A0A098R535</accession>
<dbReference type="OrthoDB" id="569000at2"/>
<dbReference type="eggNOG" id="ENOG502Z8IF">
    <property type="taxonomic scope" value="Bacteria"/>
</dbReference>
<keyword evidence="2" id="KW-1185">Reference proteome</keyword>